<proteinExistence type="predicted"/>
<comment type="caution">
    <text evidence="1">The sequence shown here is derived from an EMBL/GenBank/DDBJ whole genome shotgun (WGS) entry which is preliminary data.</text>
</comment>
<dbReference type="STRING" id="1004156.AYP45_11090"/>
<protein>
    <submittedName>
        <fullName evidence="1">Uncharacterized protein</fullName>
    </submittedName>
</protein>
<dbReference type="Proteomes" id="UP000189681">
    <property type="component" value="Unassembled WGS sequence"/>
</dbReference>
<evidence type="ECO:0000313" key="1">
    <source>
        <dbReference type="EMBL" id="OOP56095.1"/>
    </source>
</evidence>
<reference evidence="1 2" key="1">
    <citation type="journal article" date="2017" name="Water Res.">
        <title>Discovery and metagenomic analysis of an anammox bacterial enrichment related to Candidatus "Brocadia caroliniensis" in a full-scale glycerol-fed nitritation-denitritation separate centrate treatment process.</title>
        <authorList>
            <person name="Park H."/>
            <person name="Brotto A.C."/>
            <person name="van Loosdrecht M.C."/>
            <person name="Chandran K."/>
        </authorList>
    </citation>
    <scope>NUCLEOTIDE SEQUENCE [LARGE SCALE GENOMIC DNA]</scope>
    <source>
        <strain evidence="1">26THWARD</strain>
    </source>
</reference>
<organism evidence="1 2">
    <name type="scientific">Candidatus Brocadia carolinensis</name>
    <dbReference type="NCBI Taxonomy" id="1004156"/>
    <lineage>
        <taxon>Bacteria</taxon>
        <taxon>Pseudomonadati</taxon>
        <taxon>Planctomycetota</taxon>
        <taxon>Candidatus Brocadiia</taxon>
        <taxon>Candidatus Brocadiales</taxon>
        <taxon>Candidatus Brocadiaceae</taxon>
        <taxon>Candidatus Brocadia</taxon>
    </lineage>
</organism>
<dbReference type="AlphaFoldDB" id="A0A1V4ASM5"/>
<accession>A0A1V4ASM5</accession>
<evidence type="ECO:0000313" key="2">
    <source>
        <dbReference type="Proteomes" id="UP000189681"/>
    </source>
</evidence>
<sequence>MQDKSIDKALEAVKPFAAIDKKIRPYADPKVPELMYKLVTDDIAYEHFSANPESALSNEGIDSSKLDVDMFASLAKTLRDRAQGIQEIAMLPATYSYKQQAAGFKWNFDNSSSWLFQVENWIWTSRGYYKEKSTSEDAAVDRGFRRSGVERLSDEILKHEIDLLFFPAQPLVTPELVSKIKQSLISNQEND</sequence>
<dbReference type="EMBL" id="AYTS01000101">
    <property type="protein sequence ID" value="OOP56095.1"/>
    <property type="molecule type" value="Genomic_DNA"/>
</dbReference>
<gene>
    <name evidence="1" type="ORF">AYP45_11090</name>
</gene>
<name>A0A1V4ASM5_9BACT</name>